<reference evidence="9 10" key="1">
    <citation type="submission" date="2018-10" db="EMBL/GenBank/DDBJ databases">
        <title>Genomic Encyclopedia of Archaeal and Bacterial Type Strains, Phase II (KMG-II): from individual species to whole genera.</title>
        <authorList>
            <person name="Goeker M."/>
        </authorList>
    </citation>
    <scope>NUCLEOTIDE SEQUENCE [LARGE SCALE GENOMIC DNA]</scope>
    <source>
        <strain evidence="9 10">DSM 43383</strain>
    </source>
</reference>
<feature type="domain" description="Response regulatory" evidence="8">
    <location>
        <begin position="4"/>
        <end position="124"/>
    </location>
</feature>
<dbReference type="PROSITE" id="PS50043">
    <property type="entry name" value="HTH_LUXR_2"/>
    <property type="match status" value="1"/>
</dbReference>
<dbReference type="Pfam" id="PF00072">
    <property type="entry name" value="Response_reg"/>
    <property type="match status" value="1"/>
</dbReference>
<keyword evidence="3 9" id="KW-0238">DNA-binding</keyword>
<dbReference type="SMART" id="SM00448">
    <property type="entry name" value="REC"/>
    <property type="match status" value="1"/>
</dbReference>
<dbReference type="InterPro" id="IPR016032">
    <property type="entry name" value="Sig_transdc_resp-reg_C-effctor"/>
</dbReference>
<keyword evidence="4" id="KW-0804">Transcription</keyword>
<dbReference type="PANTHER" id="PTHR43214">
    <property type="entry name" value="TWO-COMPONENT RESPONSE REGULATOR"/>
    <property type="match status" value="1"/>
</dbReference>
<dbReference type="InterPro" id="IPR039420">
    <property type="entry name" value="WalR-like"/>
</dbReference>
<dbReference type="GO" id="GO:0006355">
    <property type="term" value="P:regulation of DNA-templated transcription"/>
    <property type="evidence" value="ECO:0007669"/>
    <property type="project" value="InterPro"/>
</dbReference>
<evidence type="ECO:0000313" key="10">
    <source>
        <dbReference type="Proteomes" id="UP000274601"/>
    </source>
</evidence>
<dbReference type="GO" id="GO:0003677">
    <property type="term" value="F:DNA binding"/>
    <property type="evidence" value="ECO:0007669"/>
    <property type="project" value="UniProtKB-KW"/>
</dbReference>
<dbReference type="Proteomes" id="UP000274601">
    <property type="component" value="Unassembled WGS sequence"/>
</dbReference>
<dbReference type="PROSITE" id="PS00622">
    <property type="entry name" value="HTH_LUXR_1"/>
    <property type="match status" value="1"/>
</dbReference>
<dbReference type="SMART" id="SM00421">
    <property type="entry name" value="HTH_LUXR"/>
    <property type="match status" value="1"/>
</dbReference>
<evidence type="ECO:0000256" key="3">
    <source>
        <dbReference type="ARBA" id="ARBA00023125"/>
    </source>
</evidence>
<organism evidence="9 10">
    <name type="scientific">Actinomadura pelletieri DSM 43383</name>
    <dbReference type="NCBI Taxonomy" id="1120940"/>
    <lineage>
        <taxon>Bacteria</taxon>
        <taxon>Bacillati</taxon>
        <taxon>Actinomycetota</taxon>
        <taxon>Actinomycetes</taxon>
        <taxon>Streptosporangiales</taxon>
        <taxon>Thermomonosporaceae</taxon>
        <taxon>Actinomadura</taxon>
    </lineage>
</organism>
<evidence type="ECO:0000256" key="6">
    <source>
        <dbReference type="SAM" id="MobiDB-lite"/>
    </source>
</evidence>
<feature type="compositionally biased region" description="Basic and acidic residues" evidence="6">
    <location>
        <begin position="243"/>
        <end position="255"/>
    </location>
</feature>
<dbReference type="PANTHER" id="PTHR43214:SF24">
    <property type="entry name" value="TRANSCRIPTIONAL REGULATORY PROTEIN NARL-RELATED"/>
    <property type="match status" value="1"/>
</dbReference>
<dbReference type="PROSITE" id="PS50110">
    <property type="entry name" value="RESPONSE_REGULATORY"/>
    <property type="match status" value="1"/>
</dbReference>
<dbReference type="RefSeq" id="WP_121437181.1">
    <property type="nucleotide sequence ID" value="NZ_RBWU01000006.1"/>
</dbReference>
<dbReference type="InterPro" id="IPR058245">
    <property type="entry name" value="NreC/VraR/RcsB-like_REC"/>
</dbReference>
<name>A0A495QGM3_9ACTN</name>
<dbReference type="InterPro" id="IPR001789">
    <property type="entry name" value="Sig_transdc_resp-reg_receiver"/>
</dbReference>
<evidence type="ECO:0000313" key="9">
    <source>
        <dbReference type="EMBL" id="RKS70968.1"/>
    </source>
</evidence>
<dbReference type="SUPFAM" id="SSF52172">
    <property type="entry name" value="CheY-like"/>
    <property type="match status" value="1"/>
</dbReference>
<evidence type="ECO:0000256" key="4">
    <source>
        <dbReference type="ARBA" id="ARBA00023163"/>
    </source>
</evidence>
<dbReference type="Pfam" id="PF00196">
    <property type="entry name" value="GerE"/>
    <property type="match status" value="1"/>
</dbReference>
<dbReference type="SUPFAM" id="SSF46894">
    <property type="entry name" value="C-terminal effector domain of the bipartite response regulators"/>
    <property type="match status" value="1"/>
</dbReference>
<feature type="region of interest" description="Disordered" evidence="6">
    <location>
        <begin position="227"/>
        <end position="263"/>
    </location>
</feature>
<dbReference type="Gene3D" id="3.40.50.2300">
    <property type="match status" value="1"/>
</dbReference>
<evidence type="ECO:0000256" key="1">
    <source>
        <dbReference type="ARBA" id="ARBA00022553"/>
    </source>
</evidence>
<dbReference type="GO" id="GO:0000160">
    <property type="term" value="P:phosphorelay signal transduction system"/>
    <property type="evidence" value="ECO:0007669"/>
    <property type="project" value="InterPro"/>
</dbReference>
<keyword evidence="10" id="KW-1185">Reference proteome</keyword>
<proteinExistence type="predicted"/>
<dbReference type="OrthoDB" id="4321060at2"/>
<protein>
    <submittedName>
        <fullName evidence="9">DNA-binding NarL/FixJ family response regulator</fullName>
    </submittedName>
</protein>
<feature type="modified residue" description="4-aspartylphosphate" evidence="5">
    <location>
        <position position="55"/>
    </location>
</feature>
<sequence>MTVHVLLVDDQDMVRAALRAVIDRRDGLHVVGDAADGESGVAEARRLRPDVIVMDVRLPGMTGVEATRRILTDWPHPEPPPRVLMLTTFDLDEYVHAALRAGAAGFLLKNSPPDQLAHAIRVVADGESMLAPSVTKRLIDAFSALPPGVVDGAPRATPRLPGPLGRLSERELQVLVHVAHGLSNAQIAAELGLTEANVKSRINRAFTKLGLVNRVQAAILAYEAGLVPAAHGSPPPGENTARTPDDRGRRRHDPDPAPNRYAD</sequence>
<dbReference type="CDD" id="cd06170">
    <property type="entry name" value="LuxR_C_like"/>
    <property type="match status" value="1"/>
</dbReference>
<dbReference type="CDD" id="cd17535">
    <property type="entry name" value="REC_NarL-like"/>
    <property type="match status" value="1"/>
</dbReference>
<dbReference type="InterPro" id="IPR000792">
    <property type="entry name" value="Tscrpt_reg_LuxR_C"/>
</dbReference>
<dbReference type="InterPro" id="IPR011006">
    <property type="entry name" value="CheY-like_superfamily"/>
</dbReference>
<keyword evidence="1 5" id="KW-0597">Phosphoprotein</keyword>
<evidence type="ECO:0000259" key="7">
    <source>
        <dbReference type="PROSITE" id="PS50043"/>
    </source>
</evidence>
<dbReference type="PRINTS" id="PR00038">
    <property type="entry name" value="HTHLUXR"/>
</dbReference>
<comment type="caution">
    <text evidence="9">The sequence shown here is derived from an EMBL/GenBank/DDBJ whole genome shotgun (WGS) entry which is preliminary data.</text>
</comment>
<evidence type="ECO:0000256" key="2">
    <source>
        <dbReference type="ARBA" id="ARBA00023015"/>
    </source>
</evidence>
<evidence type="ECO:0000256" key="5">
    <source>
        <dbReference type="PROSITE-ProRule" id="PRU00169"/>
    </source>
</evidence>
<dbReference type="EMBL" id="RBWU01000006">
    <property type="protein sequence ID" value="RKS70968.1"/>
    <property type="molecule type" value="Genomic_DNA"/>
</dbReference>
<evidence type="ECO:0000259" key="8">
    <source>
        <dbReference type="PROSITE" id="PS50110"/>
    </source>
</evidence>
<accession>A0A495QGM3</accession>
<dbReference type="AlphaFoldDB" id="A0A495QGM3"/>
<feature type="domain" description="HTH luxR-type" evidence="7">
    <location>
        <begin position="160"/>
        <end position="225"/>
    </location>
</feature>
<gene>
    <name evidence="9" type="ORF">BZB76_5448</name>
</gene>
<keyword evidence="2" id="KW-0805">Transcription regulation</keyword>